<evidence type="ECO:0000313" key="4">
    <source>
        <dbReference type="Proteomes" id="UP000484015"/>
    </source>
</evidence>
<evidence type="ECO:0000256" key="1">
    <source>
        <dbReference type="SAM" id="Coils"/>
    </source>
</evidence>
<dbReference type="Pfam" id="PF02178">
    <property type="entry name" value="AT_hook"/>
    <property type="match status" value="1"/>
</dbReference>
<gene>
    <name evidence="3" type="ORF">GM668_19185</name>
</gene>
<organism evidence="3 4">
    <name type="scientific">Pseudoduganella ginsengisoli</name>
    <dbReference type="NCBI Taxonomy" id="1462440"/>
    <lineage>
        <taxon>Bacteria</taxon>
        <taxon>Pseudomonadati</taxon>
        <taxon>Pseudomonadota</taxon>
        <taxon>Betaproteobacteria</taxon>
        <taxon>Burkholderiales</taxon>
        <taxon>Oxalobacteraceae</taxon>
        <taxon>Telluria group</taxon>
        <taxon>Pseudoduganella</taxon>
    </lineage>
</organism>
<protein>
    <submittedName>
        <fullName evidence="3">Uncharacterized protein</fullName>
    </submittedName>
</protein>
<dbReference type="EMBL" id="WNLA01000014">
    <property type="protein sequence ID" value="MTW04209.1"/>
    <property type="molecule type" value="Genomic_DNA"/>
</dbReference>
<feature type="coiled-coil region" evidence="1">
    <location>
        <begin position="59"/>
        <end position="86"/>
    </location>
</feature>
<dbReference type="GO" id="GO:0003677">
    <property type="term" value="F:DNA binding"/>
    <property type="evidence" value="ECO:0007669"/>
    <property type="project" value="InterPro"/>
</dbReference>
<evidence type="ECO:0000256" key="2">
    <source>
        <dbReference type="SAM" id="MobiDB-lite"/>
    </source>
</evidence>
<feature type="compositionally biased region" description="Basic and acidic residues" evidence="2">
    <location>
        <begin position="1"/>
        <end position="17"/>
    </location>
</feature>
<name>A0A6L6Q422_9BURK</name>
<dbReference type="AlphaFoldDB" id="A0A6L6Q422"/>
<dbReference type="OrthoDB" id="8756146at2"/>
<keyword evidence="4" id="KW-1185">Reference proteome</keyword>
<dbReference type="RefSeq" id="WP_155440569.1">
    <property type="nucleotide sequence ID" value="NZ_WNLA01000014.1"/>
</dbReference>
<dbReference type="InterPro" id="IPR017956">
    <property type="entry name" value="AT_hook_DNA-bd_motif"/>
</dbReference>
<keyword evidence="1" id="KW-0175">Coiled coil</keyword>
<dbReference type="Proteomes" id="UP000484015">
    <property type="component" value="Unassembled WGS sequence"/>
</dbReference>
<proteinExistence type="predicted"/>
<feature type="region of interest" description="Disordered" evidence="2">
    <location>
        <begin position="1"/>
        <end position="30"/>
    </location>
</feature>
<reference evidence="3 4" key="1">
    <citation type="submission" date="2019-11" db="EMBL/GenBank/DDBJ databases">
        <title>Type strains purchased from KCTC, JCM and DSMZ.</title>
        <authorList>
            <person name="Lu H."/>
        </authorList>
    </citation>
    <scope>NUCLEOTIDE SEQUENCE [LARGE SCALE GENOMIC DNA]</scope>
    <source>
        <strain evidence="3 4">KCTC 42409</strain>
    </source>
</reference>
<accession>A0A6L6Q422</accession>
<sequence length="88" mass="10134">MSEVEKRGRGRPPKDDALTPAERAKRYRDNKRAEKLAMALSRDLDDHAPDSPHRLFVELDKALARVVELEEQLEHAHEQIAQLKAQLK</sequence>
<comment type="caution">
    <text evidence="3">The sequence shown here is derived from an EMBL/GenBank/DDBJ whole genome shotgun (WGS) entry which is preliminary data.</text>
</comment>
<evidence type="ECO:0000313" key="3">
    <source>
        <dbReference type="EMBL" id="MTW04209.1"/>
    </source>
</evidence>